<proteinExistence type="predicted"/>
<evidence type="ECO:0000313" key="2">
    <source>
        <dbReference type="Proteomes" id="UP000324222"/>
    </source>
</evidence>
<dbReference type="EMBL" id="VSRR010035039">
    <property type="protein sequence ID" value="MPC72601.1"/>
    <property type="molecule type" value="Genomic_DNA"/>
</dbReference>
<dbReference type="AlphaFoldDB" id="A0A5B7HIE8"/>
<name>A0A5B7HIE8_PORTR</name>
<accession>A0A5B7HIE8</accession>
<gene>
    <name evidence="1" type="ORF">E2C01_066913</name>
</gene>
<protein>
    <submittedName>
        <fullName evidence="1">Uncharacterized protein</fullName>
    </submittedName>
</protein>
<comment type="caution">
    <text evidence="1">The sequence shown here is derived from an EMBL/GenBank/DDBJ whole genome shotgun (WGS) entry which is preliminary data.</text>
</comment>
<sequence>MESASRPPQLPRPIPPPSHVSSQSFMIILPFEGNVQPGVSNTLQRVLEGLLAILVLQYSWYSLESTGLPHHKQH</sequence>
<reference evidence="1 2" key="1">
    <citation type="submission" date="2019-05" db="EMBL/GenBank/DDBJ databases">
        <title>Another draft genome of Portunus trituberculatus and its Hox gene families provides insights of decapod evolution.</title>
        <authorList>
            <person name="Jeong J.-H."/>
            <person name="Song I."/>
            <person name="Kim S."/>
            <person name="Choi T."/>
            <person name="Kim D."/>
            <person name="Ryu S."/>
            <person name="Kim W."/>
        </authorList>
    </citation>
    <scope>NUCLEOTIDE SEQUENCE [LARGE SCALE GENOMIC DNA]</scope>
    <source>
        <tissue evidence="1">Muscle</tissue>
    </source>
</reference>
<keyword evidence="2" id="KW-1185">Reference proteome</keyword>
<organism evidence="1 2">
    <name type="scientific">Portunus trituberculatus</name>
    <name type="common">Swimming crab</name>
    <name type="synonym">Neptunus trituberculatus</name>
    <dbReference type="NCBI Taxonomy" id="210409"/>
    <lineage>
        <taxon>Eukaryota</taxon>
        <taxon>Metazoa</taxon>
        <taxon>Ecdysozoa</taxon>
        <taxon>Arthropoda</taxon>
        <taxon>Crustacea</taxon>
        <taxon>Multicrustacea</taxon>
        <taxon>Malacostraca</taxon>
        <taxon>Eumalacostraca</taxon>
        <taxon>Eucarida</taxon>
        <taxon>Decapoda</taxon>
        <taxon>Pleocyemata</taxon>
        <taxon>Brachyura</taxon>
        <taxon>Eubrachyura</taxon>
        <taxon>Portunoidea</taxon>
        <taxon>Portunidae</taxon>
        <taxon>Portuninae</taxon>
        <taxon>Portunus</taxon>
    </lineage>
</organism>
<evidence type="ECO:0000313" key="1">
    <source>
        <dbReference type="EMBL" id="MPC72601.1"/>
    </source>
</evidence>
<dbReference type="Proteomes" id="UP000324222">
    <property type="component" value="Unassembled WGS sequence"/>
</dbReference>